<comment type="caution">
    <text evidence="1">The sequence shown here is derived from an EMBL/GenBank/DDBJ whole genome shotgun (WGS) entry which is preliminary data.</text>
</comment>
<proteinExistence type="predicted"/>
<protein>
    <recommendedName>
        <fullName evidence="3">5-formyltetrahydrofolate cyclo-ligase</fullName>
    </recommendedName>
</protein>
<evidence type="ECO:0000313" key="1">
    <source>
        <dbReference type="EMBL" id="PIR85562.1"/>
    </source>
</evidence>
<accession>A0A2H0UGN4</accession>
<dbReference type="Pfam" id="PF01812">
    <property type="entry name" value="5-FTHF_cyc-lig"/>
    <property type="match status" value="1"/>
</dbReference>
<evidence type="ECO:0000313" key="2">
    <source>
        <dbReference type="Proteomes" id="UP000229315"/>
    </source>
</evidence>
<name>A0A2H0UGN4_9BACT</name>
<dbReference type="EMBL" id="PFBH01000001">
    <property type="protein sequence ID" value="PIR85562.1"/>
    <property type="molecule type" value="Genomic_DNA"/>
</dbReference>
<dbReference type="InterPro" id="IPR037171">
    <property type="entry name" value="NagB/RpiA_transferase-like"/>
</dbReference>
<gene>
    <name evidence="1" type="ORF">COU15_00500</name>
</gene>
<dbReference type="Gene3D" id="3.40.50.10420">
    <property type="entry name" value="NagB/RpiA/CoA transferase-like"/>
    <property type="match status" value="1"/>
</dbReference>
<dbReference type="Proteomes" id="UP000229315">
    <property type="component" value="Unassembled WGS sequence"/>
</dbReference>
<sequence length="112" mass="12776">MPPLPTPSFTVPQNKATDPFFYAKLTTEKLQPYSSVGILIPGKRFDMYGTRYGRGCGWYDRFLSNIPSQWITIGVTPKKNISKTALVRKEWDIPVRWLAIVTGTDVVQFLHI</sequence>
<dbReference type="SUPFAM" id="SSF100950">
    <property type="entry name" value="NagB/RpiA/CoA transferase-like"/>
    <property type="match status" value="1"/>
</dbReference>
<dbReference type="InterPro" id="IPR024185">
    <property type="entry name" value="FTHF_cligase-like_sf"/>
</dbReference>
<dbReference type="AlphaFoldDB" id="A0A2H0UGN4"/>
<evidence type="ECO:0008006" key="3">
    <source>
        <dbReference type="Google" id="ProtNLM"/>
    </source>
</evidence>
<reference evidence="2" key="1">
    <citation type="submission" date="2017-09" db="EMBL/GenBank/DDBJ databases">
        <title>Depth-based differentiation of microbial function through sediment-hosted aquifers and enrichment of novel symbionts in the deep terrestrial subsurface.</title>
        <authorList>
            <person name="Probst A.J."/>
            <person name="Ladd B."/>
            <person name="Jarett J.K."/>
            <person name="Geller-Mcgrath D.E."/>
            <person name="Sieber C.M.K."/>
            <person name="Emerson J.B."/>
            <person name="Anantharaman K."/>
            <person name="Thomas B.C."/>
            <person name="Malmstrom R."/>
            <person name="Stieglmeier M."/>
            <person name="Klingl A."/>
            <person name="Woyke T."/>
            <person name="Ryan C.M."/>
            <person name="Banfield J.F."/>
        </authorList>
    </citation>
    <scope>NUCLEOTIDE SEQUENCE [LARGE SCALE GENOMIC DNA]</scope>
</reference>
<dbReference type="InterPro" id="IPR002698">
    <property type="entry name" value="FTHF_cligase"/>
</dbReference>
<organism evidence="1 2">
    <name type="scientific">Candidatus Kaiserbacteria bacterium CG10_big_fil_rev_8_21_14_0_10_45_20</name>
    <dbReference type="NCBI Taxonomy" id="1974607"/>
    <lineage>
        <taxon>Bacteria</taxon>
        <taxon>Candidatus Kaiseribacteriota</taxon>
    </lineage>
</organism>